<feature type="chain" id="PRO_5029036547" description="Carboxylic ester hydrolase" evidence="9">
    <location>
        <begin position="19"/>
        <end position="581"/>
    </location>
</feature>
<dbReference type="SUPFAM" id="SSF51735">
    <property type="entry name" value="NAD(P)-binding Rossmann-fold domains"/>
    <property type="match status" value="1"/>
</dbReference>
<dbReference type="InterPro" id="IPR050955">
    <property type="entry name" value="Plant_Biomass_Hydrol_Est"/>
</dbReference>
<reference evidence="10 11" key="1">
    <citation type="submission" date="2019-06" db="EMBL/GenBank/DDBJ databases">
        <title>Draft genome sequence of the filamentous fungus Phialemoniopsis curvata isolated from diesel fuel.</title>
        <authorList>
            <person name="Varaljay V.A."/>
            <person name="Lyon W.J."/>
            <person name="Crouch A.L."/>
            <person name="Drake C.E."/>
            <person name="Hollomon J.M."/>
            <person name="Nadeau L.J."/>
            <person name="Nunn H.S."/>
            <person name="Stevenson B.S."/>
            <person name="Bojanowski C.L."/>
            <person name="Crookes-Goodson W.J."/>
        </authorList>
    </citation>
    <scope>NUCLEOTIDE SEQUENCE [LARGE SCALE GENOMIC DNA]</scope>
    <source>
        <strain evidence="10 11">D216</strain>
    </source>
</reference>
<dbReference type="PANTHER" id="PTHR43037:SF3">
    <property type="entry name" value="FERULOYL ESTERASE B"/>
    <property type="match status" value="1"/>
</dbReference>
<evidence type="ECO:0000256" key="2">
    <source>
        <dbReference type="ARBA" id="ARBA00022487"/>
    </source>
</evidence>
<dbReference type="InterPro" id="IPR036291">
    <property type="entry name" value="NAD(P)-bd_dom_sf"/>
</dbReference>
<dbReference type="GO" id="GO:0005576">
    <property type="term" value="C:extracellular region"/>
    <property type="evidence" value="ECO:0007669"/>
    <property type="project" value="UniProtKB-SubCell"/>
</dbReference>
<dbReference type="NCBIfam" id="TIGR01840">
    <property type="entry name" value="esterase_phb"/>
    <property type="match status" value="1"/>
</dbReference>
<keyword evidence="2 9" id="KW-0719">Serine esterase</keyword>
<accession>A0A507BHQ0</accession>
<keyword evidence="11" id="KW-1185">Reference proteome</keyword>
<gene>
    <name evidence="10" type="ORF">E0L32_003815</name>
</gene>
<dbReference type="InterPro" id="IPR010126">
    <property type="entry name" value="Esterase_phb"/>
</dbReference>
<comment type="function">
    <text evidence="9">Esterase involved in the hydrolysis of xylan, a major structural heterogeneous polysaccharide found in plant biomass representing the second most abundant polysaccharide in the biosphere, after cellulose.</text>
</comment>
<organism evidence="10 11">
    <name type="scientific">Thyridium curvatum</name>
    <dbReference type="NCBI Taxonomy" id="1093900"/>
    <lineage>
        <taxon>Eukaryota</taxon>
        <taxon>Fungi</taxon>
        <taxon>Dikarya</taxon>
        <taxon>Ascomycota</taxon>
        <taxon>Pezizomycotina</taxon>
        <taxon>Sordariomycetes</taxon>
        <taxon>Sordariomycetidae</taxon>
        <taxon>Thyridiales</taxon>
        <taxon>Thyridiaceae</taxon>
        <taxon>Thyridium</taxon>
    </lineage>
</organism>
<evidence type="ECO:0000256" key="8">
    <source>
        <dbReference type="ARBA" id="ARBA00023326"/>
    </source>
</evidence>
<evidence type="ECO:0000256" key="6">
    <source>
        <dbReference type="ARBA" id="ARBA00023180"/>
    </source>
</evidence>
<dbReference type="RefSeq" id="XP_030998232.1">
    <property type="nucleotide sequence ID" value="XM_031138156.1"/>
</dbReference>
<comment type="caution">
    <text evidence="10">The sequence shown here is derived from an EMBL/GenBank/DDBJ whole genome shotgun (WGS) entry which is preliminary data.</text>
</comment>
<comment type="subcellular location">
    <subcellularLocation>
        <location evidence="1 9">Secreted</location>
    </subcellularLocation>
</comment>
<dbReference type="GO" id="GO:0045493">
    <property type="term" value="P:xylan catabolic process"/>
    <property type="evidence" value="ECO:0007669"/>
    <property type="project" value="UniProtKB-UniRule"/>
</dbReference>
<evidence type="ECO:0000256" key="5">
    <source>
        <dbReference type="ARBA" id="ARBA00022801"/>
    </source>
</evidence>
<dbReference type="OrthoDB" id="2425929at2759"/>
<dbReference type="EC" id="3.1.1.-" evidence="9"/>
<keyword evidence="3 9" id="KW-0964">Secreted</keyword>
<name>A0A507BHQ0_9PEZI</name>
<feature type="signal peptide" evidence="9">
    <location>
        <begin position="1"/>
        <end position="18"/>
    </location>
</feature>
<evidence type="ECO:0000256" key="9">
    <source>
        <dbReference type="RuleBase" id="RU367147"/>
    </source>
</evidence>
<evidence type="ECO:0000313" key="11">
    <source>
        <dbReference type="Proteomes" id="UP000319257"/>
    </source>
</evidence>
<dbReference type="EMBL" id="SKBQ01000017">
    <property type="protein sequence ID" value="TPX16521.1"/>
    <property type="molecule type" value="Genomic_DNA"/>
</dbReference>
<proteinExistence type="inferred from homology"/>
<dbReference type="Gene3D" id="3.40.50.1820">
    <property type="entry name" value="alpha/beta hydrolase"/>
    <property type="match status" value="1"/>
</dbReference>
<keyword evidence="6" id="KW-0325">Glycoprotein</keyword>
<evidence type="ECO:0000256" key="1">
    <source>
        <dbReference type="ARBA" id="ARBA00004613"/>
    </source>
</evidence>
<dbReference type="Gene3D" id="3.40.50.720">
    <property type="entry name" value="NAD(P)-binding Rossmann-like Domain"/>
    <property type="match status" value="1"/>
</dbReference>
<keyword evidence="5 9" id="KW-0378">Hydrolase</keyword>
<dbReference type="PANTHER" id="PTHR43037">
    <property type="entry name" value="UNNAMED PRODUCT-RELATED"/>
    <property type="match status" value="1"/>
</dbReference>
<evidence type="ECO:0000256" key="7">
    <source>
        <dbReference type="ARBA" id="ARBA00023277"/>
    </source>
</evidence>
<evidence type="ECO:0000256" key="4">
    <source>
        <dbReference type="ARBA" id="ARBA00022729"/>
    </source>
</evidence>
<dbReference type="STRING" id="1093900.A0A507BHQ0"/>
<dbReference type="Proteomes" id="UP000319257">
    <property type="component" value="Unassembled WGS sequence"/>
</dbReference>
<keyword evidence="4 9" id="KW-0732">Signal</keyword>
<comment type="similarity">
    <text evidence="9">Belongs to the carbohydrate esterase 1 (CE1) family.</text>
</comment>
<dbReference type="GeneID" id="41971262"/>
<evidence type="ECO:0000313" key="10">
    <source>
        <dbReference type="EMBL" id="TPX16521.1"/>
    </source>
</evidence>
<dbReference type="InParanoid" id="A0A507BHQ0"/>
<sequence length="581" mass="63239">MHFLSSLTALALASLGSCQLQRVNDFRAGPTNVGMFVYVPRNLKTPAPIVVAIHHCQGSAQGYSTETHYMPLADQHNFMLIYPNSKSGGGCFDVASTASLTHDGGGDSQTIANMVKHAVDKYGGDANRTFVTGSSSGAMMTNVMVGAYPDVFKAGSVYSGVPDGCFFVQGATATQDPPGWANACANGQLTKSAQQWGDMVRGYYKGYTGARPRMQIWHGTADTTLRYPNYQETLKQWSNVFGLTTKKDTANTPQAGYTQTIYGDGTATTAQLVGYSGQGVGHTVPVHETMDLQFFGIIIPKVPDVAHAIHDFSPFTLFIRHRARVDIAMKLIVTGATGYVGSELIRQSLRVPEITSVIALARKPVQVPDKLLEGSDPSKLKSVVIEDYGKYPDEVKKEFEDADACIWTVAITPTKSSGFSWDYVTYVCQQCPLAGMKAMHESTASRPFRFLYISGAGSERDQTKTPKYQAKYSLMRVRLLSLDILDTGTFIDWRHLVQGATETKVLEYAAQHPGEVEAMIARPAFITGPLWRNIVIYMAALIIPMPKVSLVDLSKTLLHHAVHGSKKDTLEGDDLDGTASS</sequence>
<keyword evidence="7 9" id="KW-0119">Carbohydrate metabolism</keyword>
<dbReference type="AlphaFoldDB" id="A0A507BHQ0"/>
<dbReference type="GO" id="GO:0052689">
    <property type="term" value="F:carboxylic ester hydrolase activity"/>
    <property type="evidence" value="ECO:0007669"/>
    <property type="project" value="UniProtKB-KW"/>
</dbReference>
<dbReference type="InterPro" id="IPR029058">
    <property type="entry name" value="AB_hydrolase_fold"/>
</dbReference>
<dbReference type="SUPFAM" id="SSF53474">
    <property type="entry name" value="alpha/beta-Hydrolases"/>
    <property type="match status" value="2"/>
</dbReference>
<dbReference type="Pfam" id="PF10503">
    <property type="entry name" value="Esterase_PHB"/>
    <property type="match status" value="1"/>
</dbReference>
<protein>
    <recommendedName>
        <fullName evidence="9">Carboxylic ester hydrolase</fullName>
        <ecNumber evidence="9">3.1.1.-</ecNumber>
    </recommendedName>
</protein>
<evidence type="ECO:0000256" key="3">
    <source>
        <dbReference type="ARBA" id="ARBA00022525"/>
    </source>
</evidence>
<keyword evidence="8 9" id="KW-0624">Polysaccharide degradation</keyword>